<dbReference type="NCBIfam" id="TIGR03167">
    <property type="entry name" value="tRNA_sel_U_synt"/>
    <property type="match status" value="1"/>
</dbReference>
<evidence type="ECO:0000259" key="2">
    <source>
        <dbReference type="PROSITE" id="PS50206"/>
    </source>
</evidence>
<dbReference type="Pfam" id="PF00581">
    <property type="entry name" value="Rhodanese"/>
    <property type="match status" value="1"/>
</dbReference>
<evidence type="ECO:0000313" key="4">
    <source>
        <dbReference type="Proteomes" id="UP001549320"/>
    </source>
</evidence>
<dbReference type="Gene3D" id="3.40.250.10">
    <property type="entry name" value="Rhodanese-like domain"/>
    <property type="match status" value="1"/>
</dbReference>
<keyword evidence="1" id="KW-0711">Selenium</keyword>
<dbReference type="PANTHER" id="PTHR30401:SF0">
    <property type="entry name" value="TRNA 2-SELENOURIDINE SYNTHASE"/>
    <property type="match status" value="1"/>
</dbReference>
<dbReference type="InterPro" id="IPR036873">
    <property type="entry name" value="Rhodanese-like_dom_sf"/>
</dbReference>
<dbReference type="InterPro" id="IPR001763">
    <property type="entry name" value="Rhodanese-like_dom"/>
</dbReference>
<dbReference type="PROSITE" id="PS50206">
    <property type="entry name" value="RHODANESE_3"/>
    <property type="match status" value="1"/>
</dbReference>
<dbReference type="InterPro" id="IPR027417">
    <property type="entry name" value="P-loop_NTPase"/>
</dbReference>
<accession>A0ABV2QGP1</accession>
<keyword evidence="4" id="KW-1185">Reference proteome</keyword>
<dbReference type="Proteomes" id="UP001549320">
    <property type="component" value="Unassembled WGS sequence"/>
</dbReference>
<comment type="caution">
    <text evidence="3">The sequence shown here is derived from an EMBL/GenBank/DDBJ whole genome shotgun (WGS) entry which is preliminary data.</text>
</comment>
<keyword evidence="3" id="KW-0808">Transferase</keyword>
<dbReference type="SUPFAM" id="SSF52821">
    <property type="entry name" value="Rhodanese/Cell cycle control phosphatase"/>
    <property type="match status" value="1"/>
</dbReference>
<gene>
    <name evidence="3" type="ORF">ABIE13_005348</name>
</gene>
<organism evidence="3 4">
    <name type="scientific">Ottowia thiooxydans</name>
    <dbReference type="NCBI Taxonomy" id="219182"/>
    <lineage>
        <taxon>Bacteria</taxon>
        <taxon>Pseudomonadati</taxon>
        <taxon>Pseudomonadota</taxon>
        <taxon>Betaproteobacteria</taxon>
        <taxon>Burkholderiales</taxon>
        <taxon>Comamonadaceae</taxon>
        <taxon>Ottowia</taxon>
    </lineage>
</organism>
<evidence type="ECO:0000313" key="3">
    <source>
        <dbReference type="EMBL" id="MET4580208.1"/>
    </source>
</evidence>
<dbReference type="NCBIfam" id="NF008752">
    <property type="entry name" value="PRK11784.1-4"/>
    <property type="match status" value="1"/>
</dbReference>
<name>A0ABV2QGP1_9BURK</name>
<dbReference type="EMBL" id="JBEPSH010000015">
    <property type="protein sequence ID" value="MET4580208.1"/>
    <property type="molecule type" value="Genomic_DNA"/>
</dbReference>
<reference evidence="3 4" key="1">
    <citation type="submission" date="2024-06" db="EMBL/GenBank/DDBJ databases">
        <title>Sorghum-associated microbial communities from plants grown in Nebraska, USA.</title>
        <authorList>
            <person name="Schachtman D."/>
        </authorList>
    </citation>
    <scope>NUCLEOTIDE SEQUENCE [LARGE SCALE GENOMIC DNA]</scope>
    <source>
        <strain evidence="3 4">2709</strain>
    </source>
</reference>
<sequence>MSVTRISAQDALEQLAQFSVIDARSESEFELDRLPGAANWPSLHDDERVRVGTLYKQVSPFEAKKLGAALVAKNIGQHIEREVLDKPKNWRPLIYCWRGGQRSSSLALVLGQIGFHAHVIEGGYKAFRAAMLEDLSNLASRLDYRVVCGPTGSGKTRLLHALAHAGAQVLDLEGLARHRASVLGLIPGQPQPSQKRFDTLIWEALRGFDTSRPVYVEAESKRVGNVTLQDSLVDAVRNSPCLRLDLPEESRVALLLEDYPFFVSDPELFCSRLDALIELRGRAVIEAWKALVRAGQYEPVVRELLSKHYDPGYASSTQRLFSQFGTASVVATLNWNKETLALKCVEILAAEKAEKTDNVGRVEQGEPGAEVKPG</sequence>
<feature type="domain" description="Rhodanese" evidence="2">
    <location>
        <begin position="14"/>
        <end position="136"/>
    </location>
</feature>
<dbReference type="NCBIfam" id="NF008750">
    <property type="entry name" value="PRK11784.1-2"/>
    <property type="match status" value="1"/>
</dbReference>
<dbReference type="SUPFAM" id="SSF52540">
    <property type="entry name" value="P-loop containing nucleoside triphosphate hydrolases"/>
    <property type="match status" value="1"/>
</dbReference>
<dbReference type="InterPro" id="IPR058840">
    <property type="entry name" value="AAA_SelU"/>
</dbReference>
<dbReference type="RefSeq" id="WP_354448963.1">
    <property type="nucleotide sequence ID" value="NZ_JBEPSH010000015.1"/>
</dbReference>
<dbReference type="Pfam" id="PF26341">
    <property type="entry name" value="AAA_SelU"/>
    <property type="match status" value="1"/>
</dbReference>
<dbReference type="InterPro" id="IPR017582">
    <property type="entry name" value="SelU"/>
</dbReference>
<dbReference type="PANTHER" id="PTHR30401">
    <property type="entry name" value="TRNA 2-SELENOURIDINE SYNTHASE"/>
    <property type="match status" value="1"/>
</dbReference>
<dbReference type="EC" id="2.9.1.3" evidence="3"/>
<proteinExistence type="predicted"/>
<protein>
    <submittedName>
        <fullName evidence="3">tRNA 2-selenouridine synthase</fullName>
        <ecNumber evidence="3">2.9.1.3</ecNumber>
    </submittedName>
</protein>
<evidence type="ECO:0000256" key="1">
    <source>
        <dbReference type="ARBA" id="ARBA00023266"/>
    </source>
</evidence>
<dbReference type="GO" id="GO:0043828">
    <property type="term" value="F:tRNA 2-selenouridine synthase activity"/>
    <property type="evidence" value="ECO:0007669"/>
    <property type="project" value="UniProtKB-EC"/>
</dbReference>
<dbReference type="SMART" id="SM00450">
    <property type="entry name" value="RHOD"/>
    <property type="match status" value="1"/>
</dbReference>